<evidence type="ECO:0000313" key="3">
    <source>
        <dbReference type="Proteomes" id="UP001558713"/>
    </source>
</evidence>
<gene>
    <name evidence="2" type="ORF">V5N11_006163</name>
</gene>
<dbReference type="InterPro" id="IPR011009">
    <property type="entry name" value="Kinase-like_dom_sf"/>
</dbReference>
<dbReference type="PANTHER" id="PTHR27006">
    <property type="entry name" value="PROMASTIGOTE SURFACE ANTIGEN PROTEIN PSA"/>
    <property type="match status" value="1"/>
</dbReference>
<dbReference type="Pfam" id="PF00069">
    <property type="entry name" value="Pkinase"/>
    <property type="match status" value="1"/>
</dbReference>
<keyword evidence="3" id="KW-1185">Reference proteome</keyword>
<dbReference type="Proteomes" id="UP001558713">
    <property type="component" value="Unassembled WGS sequence"/>
</dbReference>
<accession>A0ABD1A444</accession>
<feature type="domain" description="Protein kinase" evidence="1">
    <location>
        <begin position="1"/>
        <end position="141"/>
    </location>
</feature>
<dbReference type="EMBL" id="JBANAX010000584">
    <property type="protein sequence ID" value="KAL1201613.1"/>
    <property type="molecule type" value="Genomic_DNA"/>
</dbReference>
<dbReference type="InterPro" id="IPR000719">
    <property type="entry name" value="Prot_kinase_dom"/>
</dbReference>
<reference evidence="2 3" key="1">
    <citation type="submission" date="2024-04" db="EMBL/GenBank/DDBJ databases">
        <title>Genome assembly C_amara_ONT_v2.</title>
        <authorList>
            <person name="Yant L."/>
            <person name="Moore C."/>
            <person name="Slenker M."/>
        </authorList>
    </citation>
    <scope>NUCLEOTIDE SEQUENCE [LARGE SCALE GENOMIC DNA]</scope>
    <source>
        <tissue evidence="2">Leaf</tissue>
    </source>
</reference>
<dbReference type="SUPFAM" id="SSF56112">
    <property type="entry name" value="Protein kinase-like (PK-like)"/>
    <property type="match status" value="1"/>
</dbReference>
<evidence type="ECO:0000313" key="2">
    <source>
        <dbReference type="EMBL" id="KAL1201613.1"/>
    </source>
</evidence>
<dbReference type="Gene3D" id="1.10.510.10">
    <property type="entry name" value="Transferase(Phosphotransferase) domain 1"/>
    <property type="match status" value="1"/>
</dbReference>
<dbReference type="AlphaFoldDB" id="A0ABD1A444"/>
<proteinExistence type="predicted"/>
<dbReference type="PROSITE" id="PS50011">
    <property type="entry name" value="PROTEIN_KINASE_DOM"/>
    <property type="match status" value="1"/>
</dbReference>
<organism evidence="2 3">
    <name type="scientific">Cardamine amara subsp. amara</name>
    <dbReference type="NCBI Taxonomy" id="228776"/>
    <lineage>
        <taxon>Eukaryota</taxon>
        <taxon>Viridiplantae</taxon>
        <taxon>Streptophyta</taxon>
        <taxon>Embryophyta</taxon>
        <taxon>Tracheophyta</taxon>
        <taxon>Spermatophyta</taxon>
        <taxon>Magnoliopsida</taxon>
        <taxon>eudicotyledons</taxon>
        <taxon>Gunneridae</taxon>
        <taxon>Pentapetalae</taxon>
        <taxon>rosids</taxon>
        <taxon>malvids</taxon>
        <taxon>Brassicales</taxon>
        <taxon>Brassicaceae</taxon>
        <taxon>Cardamineae</taxon>
        <taxon>Cardamine</taxon>
    </lineage>
</organism>
<evidence type="ECO:0000259" key="1">
    <source>
        <dbReference type="PROSITE" id="PS50011"/>
    </source>
</evidence>
<protein>
    <submittedName>
        <fullName evidence="2">Cysteine-rich receptor-like protein kinase 34</fullName>
    </submittedName>
</protein>
<dbReference type="PANTHER" id="PTHR27006:SF606">
    <property type="entry name" value="INTERLEUKIN-1 RECEPTOR-ASSOCIATED KINASE 4"/>
    <property type="match status" value="1"/>
</dbReference>
<dbReference type="FunFam" id="1.10.510.10:FF:001722">
    <property type="entry name" value="G-type lectin S-receptor-like serine/threonine-protein kinase B120"/>
    <property type="match status" value="1"/>
</dbReference>
<name>A0ABD1A444_CARAN</name>
<sequence>MARIFEMDQTQAETTRIVGTYGYMSPEYAMKGPFSVKSNVYSFGVLVLEIITGKRNSSLDQDGNARNLVTYVWRLWREGPTSELVDPSIGENYDSNEATRCIHMALLCVQQDPADRPTLASIILMLTSNTITLPVPQQPGFFFQRRLDQDFVAEGLDSSHSTGRSAPYSVNDVWITDLEPR</sequence>
<comment type="caution">
    <text evidence="2">The sequence shown here is derived from an EMBL/GenBank/DDBJ whole genome shotgun (WGS) entry which is preliminary data.</text>
</comment>